<gene>
    <name evidence="1" type="ORF">EVAR_93032_1</name>
</gene>
<reference evidence="1 2" key="1">
    <citation type="journal article" date="2019" name="Commun. Biol.">
        <title>The bagworm genome reveals a unique fibroin gene that provides high tensile strength.</title>
        <authorList>
            <person name="Kono N."/>
            <person name="Nakamura H."/>
            <person name="Ohtoshi R."/>
            <person name="Tomita M."/>
            <person name="Numata K."/>
            <person name="Arakawa K."/>
        </authorList>
    </citation>
    <scope>NUCLEOTIDE SEQUENCE [LARGE SCALE GENOMIC DNA]</scope>
</reference>
<organism evidence="1 2">
    <name type="scientific">Eumeta variegata</name>
    <name type="common">Bagworm moth</name>
    <name type="synonym">Eumeta japonica</name>
    <dbReference type="NCBI Taxonomy" id="151549"/>
    <lineage>
        <taxon>Eukaryota</taxon>
        <taxon>Metazoa</taxon>
        <taxon>Ecdysozoa</taxon>
        <taxon>Arthropoda</taxon>
        <taxon>Hexapoda</taxon>
        <taxon>Insecta</taxon>
        <taxon>Pterygota</taxon>
        <taxon>Neoptera</taxon>
        <taxon>Endopterygota</taxon>
        <taxon>Lepidoptera</taxon>
        <taxon>Glossata</taxon>
        <taxon>Ditrysia</taxon>
        <taxon>Tineoidea</taxon>
        <taxon>Psychidae</taxon>
        <taxon>Oiketicinae</taxon>
        <taxon>Eumeta</taxon>
    </lineage>
</organism>
<sequence length="78" mass="8747">MPAHVHGPSARRRRLPLSGTHFEPWLSHRIMSASLAARSPSSCRRKLVRVNVVSRFNCSLILVVVDFDALDAKERIGN</sequence>
<protein>
    <submittedName>
        <fullName evidence="1">Uncharacterized protein</fullName>
    </submittedName>
</protein>
<accession>A0A4C1SEX6</accession>
<name>A0A4C1SEX6_EUMVA</name>
<evidence type="ECO:0000313" key="2">
    <source>
        <dbReference type="Proteomes" id="UP000299102"/>
    </source>
</evidence>
<proteinExistence type="predicted"/>
<dbReference type="Proteomes" id="UP000299102">
    <property type="component" value="Unassembled WGS sequence"/>
</dbReference>
<comment type="caution">
    <text evidence="1">The sequence shown here is derived from an EMBL/GenBank/DDBJ whole genome shotgun (WGS) entry which is preliminary data.</text>
</comment>
<keyword evidence="2" id="KW-1185">Reference proteome</keyword>
<dbReference type="AlphaFoldDB" id="A0A4C1SEX6"/>
<dbReference type="EMBL" id="BGZK01003293">
    <property type="protein sequence ID" value="GBO99659.1"/>
    <property type="molecule type" value="Genomic_DNA"/>
</dbReference>
<evidence type="ECO:0000313" key="1">
    <source>
        <dbReference type="EMBL" id="GBO99659.1"/>
    </source>
</evidence>